<keyword evidence="4" id="KW-0597">Phosphoprotein</keyword>
<dbReference type="PROSITE" id="PS50885">
    <property type="entry name" value="HAMP"/>
    <property type="match status" value="1"/>
</dbReference>
<evidence type="ECO:0000256" key="4">
    <source>
        <dbReference type="ARBA" id="ARBA00022553"/>
    </source>
</evidence>
<proteinExistence type="predicted"/>
<keyword evidence="6 11" id="KW-0812">Transmembrane</keyword>
<dbReference type="PANTHER" id="PTHR45436">
    <property type="entry name" value="SENSOR HISTIDINE KINASE YKOH"/>
    <property type="match status" value="1"/>
</dbReference>
<evidence type="ECO:0000256" key="11">
    <source>
        <dbReference type="SAM" id="Phobius"/>
    </source>
</evidence>
<dbReference type="InterPro" id="IPR036097">
    <property type="entry name" value="HisK_dim/P_sf"/>
</dbReference>
<feature type="domain" description="Histidine kinase" evidence="12">
    <location>
        <begin position="247"/>
        <end position="448"/>
    </location>
</feature>
<dbReference type="EMBL" id="WUMV01000001">
    <property type="protein sequence ID" value="MXN63624.1"/>
    <property type="molecule type" value="Genomic_DNA"/>
</dbReference>
<gene>
    <name evidence="14" type="ORF">GR183_01805</name>
</gene>
<evidence type="ECO:0000256" key="6">
    <source>
        <dbReference type="ARBA" id="ARBA00022692"/>
    </source>
</evidence>
<protein>
    <recommendedName>
        <fullName evidence="3">histidine kinase</fullName>
        <ecNumber evidence="3">2.7.13.3</ecNumber>
    </recommendedName>
</protein>
<keyword evidence="15" id="KW-1185">Reference proteome</keyword>
<evidence type="ECO:0000313" key="15">
    <source>
        <dbReference type="Proteomes" id="UP000433101"/>
    </source>
</evidence>
<dbReference type="SUPFAM" id="SSF55874">
    <property type="entry name" value="ATPase domain of HSP90 chaperone/DNA topoisomerase II/histidine kinase"/>
    <property type="match status" value="1"/>
</dbReference>
<dbReference type="InterPro" id="IPR003660">
    <property type="entry name" value="HAMP_dom"/>
</dbReference>
<evidence type="ECO:0000256" key="9">
    <source>
        <dbReference type="ARBA" id="ARBA00023012"/>
    </source>
</evidence>
<evidence type="ECO:0000259" key="12">
    <source>
        <dbReference type="PROSITE" id="PS50109"/>
    </source>
</evidence>
<dbReference type="PANTHER" id="PTHR45436:SF5">
    <property type="entry name" value="SENSOR HISTIDINE KINASE TRCS"/>
    <property type="match status" value="1"/>
</dbReference>
<comment type="caution">
    <text evidence="14">The sequence shown here is derived from an EMBL/GenBank/DDBJ whole genome shotgun (WGS) entry which is preliminary data.</text>
</comment>
<dbReference type="Gene3D" id="1.10.287.130">
    <property type="match status" value="1"/>
</dbReference>
<dbReference type="AlphaFoldDB" id="A0A7X3LR86"/>
<dbReference type="InterPro" id="IPR050428">
    <property type="entry name" value="TCS_sensor_his_kinase"/>
</dbReference>
<evidence type="ECO:0000313" key="14">
    <source>
        <dbReference type="EMBL" id="MXN63624.1"/>
    </source>
</evidence>
<evidence type="ECO:0000256" key="3">
    <source>
        <dbReference type="ARBA" id="ARBA00012438"/>
    </source>
</evidence>
<keyword evidence="5" id="KW-0808">Transferase</keyword>
<dbReference type="EC" id="2.7.13.3" evidence="3"/>
<evidence type="ECO:0000259" key="13">
    <source>
        <dbReference type="PROSITE" id="PS50885"/>
    </source>
</evidence>
<dbReference type="GO" id="GO:0000155">
    <property type="term" value="F:phosphorelay sensor kinase activity"/>
    <property type="evidence" value="ECO:0007669"/>
    <property type="project" value="InterPro"/>
</dbReference>
<dbReference type="InterPro" id="IPR004358">
    <property type="entry name" value="Sig_transdc_His_kin-like_C"/>
</dbReference>
<dbReference type="InterPro" id="IPR005467">
    <property type="entry name" value="His_kinase_dom"/>
</dbReference>
<feature type="transmembrane region" description="Helical" evidence="11">
    <location>
        <begin position="168"/>
        <end position="191"/>
    </location>
</feature>
<evidence type="ECO:0000256" key="8">
    <source>
        <dbReference type="ARBA" id="ARBA00022989"/>
    </source>
</evidence>
<evidence type="ECO:0000256" key="7">
    <source>
        <dbReference type="ARBA" id="ARBA00022777"/>
    </source>
</evidence>
<keyword evidence="9" id="KW-0902">Two-component regulatory system</keyword>
<dbReference type="RefSeq" id="WP_160773866.1">
    <property type="nucleotide sequence ID" value="NZ_WUMV01000001.1"/>
</dbReference>
<sequence>MTRGSLRLRLLVAGAASILIALGVSVLGLMFLFERHVERRVEAELGVFLDQIVSALDKTPEGTLVLSRDPADPRFRVPLSGLYWQVDTGDGLIRSRSLWDTQLQLPADELSNAGVHRHRIDGPAGQRLITLERSVLLPTPLGGGKIRAAVALDAADVTAATMAFAADLLPYLAVFALVLIVAAYVQVSVGLRPLAAIRRRLAAIGEGRTSRVGTGFPDEILPLARELDGLLEAREMQVERARARAADLAHGLKTPLQVLIGDVNRLRTKGETVIADEIDQVVDTMQRHVEKELVRARVAAGALDATADVASVIERVLSVVGRTPEGAKLNWSLDMADKAVARVDPDDLAEALGNLLENAARHARSRVVTTVRLQGQMLSIRIVDDGPGIPEDRLAEMTQRGARLDSAGDGAGLGLAIVQDIAEAWGGNLQISNAGPGFEATLALERASSHSPA</sequence>
<reference evidence="14 15" key="1">
    <citation type="submission" date="2019-12" db="EMBL/GenBank/DDBJ databases">
        <authorList>
            <person name="Li M."/>
        </authorList>
    </citation>
    <scope>NUCLEOTIDE SEQUENCE [LARGE SCALE GENOMIC DNA]</scope>
    <source>
        <strain evidence="14 15">GBMRC 2046</strain>
    </source>
</reference>
<dbReference type="PRINTS" id="PR00344">
    <property type="entry name" value="BCTRLSENSOR"/>
</dbReference>
<feature type="domain" description="HAMP" evidence="13">
    <location>
        <begin position="188"/>
        <end position="239"/>
    </location>
</feature>
<dbReference type="SMART" id="SM00387">
    <property type="entry name" value="HATPase_c"/>
    <property type="match status" value="1"/>
</dbReference>
<organism evidence="14 15">
    <name type="scientific">Stappia sediminis</name>
    <dbReference type="NCBI Taxonomy" id="2692190"/>
    <lineage>
        <taxon>Bacteria</taxon>
        <taxon>Pseudomonadati</taxon>
        <taxon>Pseudomonadota</taxon>
        <taxon>Alphaproteobacteria</taxon>
        <taxon>Hyphomicrobiales</taxon>
        <taxon>Stappiaceae</taxon>
        <taxon>Stappia</taxon>
    </lineage>
</organism>
<evidence type="ECO:0000256" key="1">
    <source>
        <dbReference type="ARBA" id="ARBA00000085"/>
    </source>
</evidence>
<dbReference type="Pfam" id="PF02518">
    <property type="entry name" value="HATPase_c"/>
    <property type="match status" value="1"/>
</dbReference>
<keyword evidence="8 11" id="KW-1133">Transmembrane helix</keyword>
<comment type="subcellular location">
    <subcellularLocation>
        <location evidence="2">Membrane</location>
    </subcellularLocation>
</comment>
<accession>A0A7X3LR86</accession>
<keyword evidence="10 11" id="KW-0472">Membrane</keyword>
<dbReference type="InterPro" id="IPR003594">
    <property type="entry name" value="HATPase_dom"/>
</dbReference>
<keyword evidence="7" id="KW-0418">Kinase</keyword>
<feature type="transmembrane region" description="Helical" evidence="11">
    <location>
        <begin position="12"/>
        <end position="33"/>
    </location>
</feature>
<evidence type="ECO:0000256" key="10">
    <source>
        <dbReference type="ARBA" id="ARBA00023136"/>
    </source>
</evidence>
<comment type="catalytic activity">
    <reaction evidence="1">
        <text>ATP + protein L-histidine = ADP + protein N-phospho-L-histidine.</text>
        <dbReference type="EC" id="2.7.13.3"/>
    </reaction>
</comment>
<dbReference type="PROSITE" id="PS50109">
    <property type="entry name" value="HIS_KIN"/>
    <property type="match status" value="1"/>
</dbReference>
<evidence type="ECO:0000256" key="5">
    <source>
        <dbReference type="ARBA" id="ARBA00022679"/>
    </source>
</evidence>
<dbReference type="GO" id="GO:0005886">
    <property type="term" value="C:plasma membrane"/>
    <property type="evidence" value="ECO:0007669"/>
    <property type="project" value="TreeGrafter"/>
</dbReference>
<dbReference type="SUPFAM" id="SSF47384">
    <property type="entry name" value="Homodimeric domain of signal transducing histidine kinase"/>
    <property type="match status" value="1"/>
</dbReference>
<evidence type="ECO:0000256" key="2">
    <source>
        <dbReference type="ARBA" id="ARBA00004370"/>
    </source>
</evidence>
<dbReference type="Proteomes" id="UP000433101">
    <property type="component" value="Unassembled WGS sequence"/>
</dbReference>
<dbReference type="InterPro" id="IPR036890">
    <property type="entry name" value="HATPase_C_sf"/>
</dbReference>
<name>A0A7X3LR86_9HYPH</name>
<dbReference type="Gene3D" id="3.30.565.10">
    <property type="entry name" value="Histidine kinase-like ATPase, C-terminal domain"/>
    <property type="match status" value="1"/>
</dbReference>